<protein>
    <submittedName>
        <fullName evidence="1">Uncharacterized protein</fullName>
    </submittedName>
</protein>
<proteinExistence type="predicted"/>
<evidence type="ECO:0000313" key="1">
    <source>
        <dbReference type="EMBL" id="JAH18891.1"/>
    </source>
</evidence>
<reference evidence="1" key="2">
    <citation type="journal article" date="2015" name="Fish Shellfish Immunol.">
        <title>Early steps in the European eel (Anguilla anguilla)-Vibrio vulnificus interaction in the gills: Role of the RtxA13 toxin.</title>
        <authorList>
            <person name="Callol A."/>
            <person name="Pajuelo D."/>
            <person name="Ebbesson L."/>
            <person name="Teles M."/>
            <person name="MacKenzie S."/>
            <person name="Amaro C."/>
        </authorList>
    </citation>
    <scope>NUCLEOTIDE SEQUENCE</scope>
</reference>
<reference evidence="1" key="1">
    <citation type="submission" date="2014-11" db="EMBL/GenBank/DDBJ databases">
        <authorList>
            <person name="Amaro Gonzalez C."/>
        </authorList>
    </citation>
    <scope>NUCLEOTIDE SEQUENCE</scope>
</reference>
<accession>A0A0E9QPN4</accession>
<dbReference type="AlphaFoldDB" id="A0A0E9QPN4"/>
<name>A0A0E9QPN4_ANGAN</name>
<sequence>MHKMLRASGLVIDSAI</sequence>
<organism evidence="1">
    <name type="scientific">Anguilla anguilla</name>
    <name type="common">European freshwater eel</name>
    <name type="synonym">Muraena anguilla</name>
    <dbReference type="NCBI Taxonomy" id="7936"/>
    <lineage>
        <taxon>Eukaryota</taxon>
        <taxon>Metazoa</taxon>
        <taxon>Chordata</taxon>
        <taxon>Craniata</taxon>
        <taxon>Vertebrata</taxon>
        <taxon>Euteleostomi</taxon>
        <taxon>Actinopterygii</taxon>
        <taxon>Neopterygii</taxon>
        <taxon>Teleostei</taxon>
        <taxon>Anguilliformes</taxon>
        <taxon>Anguillidae</taxon>
        <taxon>Anguilla</taxon>
    </lineage>
</organism>
<dbReference type="EMBL" id="GBXM01089686">
    <property type="protein sequence ID" value="JAH18891.1"/>
    <property type="molecule type" value="Transcribed_RNA"/>
</dbReference>